<reference evidence="1 2" key="1">
    <citation type="journal article" date="2018" name="Int. J. Syst. Evol. Microbiol.">
        <title>Bifidobacterium callitrichidarum sp. nov. from the faeces of the emperor tamarin (Saguinus imperator).</title>
        <authorList>
            <person name="Modesto M."/>
            <person name="Michelini S."/>
            <person name="Sansosti M.C."/>
            <person name="De Filippo C."/>
            <person name="Cavalieri D."/>
            <person name="Qvirist L."/>
            <person name="Andlid T."/>
            <person name="Spiezio C."/>
            <person name="Sandri C."/>
            <person name="Pascarelli S."/>
            <person name="Sgorbati B."/>
            <person name="Mattarelli P."/>
        </authorList>
    </citation>
    <scope>NUCLEOTIDE SEQUENCE [LARGE SCALE GENOMIC DNA]</scope>
    <source>
        <strain evidence="1 2">TRI 5</strain>
    </source>
</reference>
<comment type="caution">
    <text evidence="1">The sequence shown here is derived from an EMBL/GenBank/DDBJ whole genome shotgun (WGS) entry which is preliminary data.</text>
</comment>
<name>A0A2U2N0E0_9BIFI</name>
<organism evidence="1 2">
    <name type="scientific">Bifidobacterium callitrichidarum</name>
    <dbReference type="NCBI Taxonomy" id="2052941"/>
    <lineage>
        <taxon>Bacteria</taxon>
        <taxon>Bacillati</taxon>
        <taxon>Actinomycetota</taxon>
        <taxon>Actinomycetes</taxon>
        <taxon>Bifidobacteriales</taxon>
        <taxon>Bifidobacteriaceae</taxon>
        <taxon>Bifidobacterium</taxon>
    </lineage>
</organism>
<evidence type="ECO:0000313" key="1">
    <source>
        <dbReference type="EMBL" id="PWG62656.1"/>
    </source>
</evidence>
<protein>
    <submittedName>
        <fullName evidence="1">Uncharacterized protein</fullName>
    </submittedName>
</protein>
<sequence>MSEQGDYVQAVSAYYRYLNLMREQLDLEAIGKGATGETIGDGVPRDLSGHPYEPLSWPNIAC</sequence>
<gene>
    <name evidence="1" type="ORF">DF196_11905</name>
</gene>
<dbReference type="RefSeq" id="WP_109058022.1">
    <property type="nucleotide sequence ID" value="NZ_QFFM01000033.1"/>
</dbReference>
<keyword evidence="2" id="KW-1185">Reference proteome</keyword>
<dbReference type="OrthoDB" id="3240458at2"/>
<dbReference type="Proteomes" id="UP000245876">
    <property type="component" value="Unassembled WGS sequence"/>
</dbReference>
<proteinExistence type="predicted"/>
<dbReference type="AlphaFoldDB" id="A0A2U2N0E0"/>
<evidence type="ECO:0000313" key="2">
    <source>
        <dbReference type="Proteomes" id="UP000245876"/>
    </source>
</evidence>
<dbReference type="EMBL" id="QFFM01000033">
    <property type="protein sequence ID" value="PWG62656.1"/>
    <property type="molecule type" value="Genomic_DNA"/>
</dbReference>
<accession>A0A2U2N0E0</accession>